<sequence>MSAQKRKLEAVDPDYADVGEEQTKRQRALEKDAKESVCRKIQAIVRTEFQREISIKETELQTIDKRLNDALLLMDRLRACVVASYYGQKHPSSSSQTSSVNAPPPSIHPTVKKYIGKAPKGHSTKPDLDGQVSLHSESHERLGQKDEAPVYDNNDNTRAELFVDSQPHLQPCSSASSSSLSGSSVSTQRHARFKIKKKIIVGNVSKYIPVDNREANDMSSHKWMVYVRGPKSDPDISGFVRKVWFFLHHSYKPNDLVEISSPPFHLTRRGWGEFPVRVQLHFVDPRNKKVDIIHHLKLDKTFTGLQTLGAETVVEVEIIRDNYAEATSSSIPPPHLMLPVHQQSGTKSLSGESLTSLPSEDKREAQISVSKEEQTLRELHAVSSSGADNQYQIHHLSDKQRIQAESGIETEEEYHMTIAHEPVSAAVKREEEPDQDVDVCEDTDPGGNILSPALKLKTLIKKELDIVIKSEAGTETVSDEVVVSKIPSVSLLETETKSGALKYAGLSSLSVQSKSSTLPSTATVPPQTAPSTVSSLPSNCTTDQKPVMTIIKNPFPFRPYTESHHSRSGQAAAKTCSLTSLDSSIKFTVASSLILTSCVTTVSVTTATTAQVTASPILTATQSPISSSLKPKSTSLSSGESGQNLPASSAQQQQQKVAVSKVVVYKPNTNKPMLPAHHVIQTSSNEEKPGAKHMSAPLSSQPGLYKIKSNGSVESVVISPGQAASPLVRPAAPRQVSLLTGLVVKSQPSVSSHPTNQGGSSSSSSSSLSSSMGSSAKSNSRPEAVSIVLPSSGQSCVTTSLPAKHTVIKVLNKTPALGAAPIKLVSTSTNRLNPQSIPVSISSNYPSLLAQSNTISIAGSHGSSEIEHRICNQDVKPSSYTDHSASSSQVLLSFPGGTAVPLTHGTKPVVYEKMSAVGITKHGKGYRSILPPVGAKKVVSLEERLKGQYEVLRAFKENPELYQRKSKKVVLATNDKIDGEEDVIPKLQLEDYPTLRALVKAAVLLHPLVQADVNKLTHPYCAESIEQWNSWTIGKQRASEWHRACFTLRYLRACLGGQTEFKGQNLMSKRQLMDWCRQHAFSPVGSDQSPGYFMGQPVKEEAEDNSDIWVQPSDGASFVDAELRKDSNNNLGIRKAATSESFYQQMLRNQLQSFTLLDDLQPELSAEAERLRKIADIRPEENLNVVDLDQSPGYFKGQPVKEEAEDDSDIWIQPSDGASFVDGELRMRGVRLKAERLENGVMVFTTAEMLYRVMLEFCADVLRETLASCENCSNEITGRDVHRGLASLPEASFCCNRFLGKQDEPEFAAPR</sequence>
<feature type="region of interest" description="Disordered" evidence="11">
    <location>
        <begin position="746"/>
        <end position="779"/>
    </location>
</feature>
<evidence type="ECO:0000256" key="11">
    <source>
        <dbReference type="SAM" id="MobiDB-lite"/>
    </source>
</evidence>
<proteinExistence type="predicted"/>
<dbReference type="CDD" id="cd16907">
    <property type="entry name" value="YEATS_YEATS2_like"/>
    <property type="match status" value="1"/>
</dbReference>
<evidence type="ECO:0000256" key="1">
    <source>
        <dbReference type="ARBA" id="ARBA00004123"/>
    </source>
</evidence>
<feature type="region of interest" description="Disordered" evidence="11">
    <location>
        <begin position="1"/>
        <end position="32"/>
    </location>
</feature>
<dbReference type="InterPro" id="IPR005033">
    <property type="entry name" value="YEATS"/>
</dbReference>
<evidence type="ECO:0000256" key="3">
    <source>
        <dbReference type="ARBA" id="ARBA00022553"/>
    </source>
</evidence>
<dbReference type="InterPro" id="IPR055127">
    <property type="entry name" value="YEATS2_3HBD"/>
</dbReference>
<feature type="compositionally biased region" description="Basic and acidic residues" evidence="11">
    <location>
        <begin position="21"/>
        <end position="32"/>
    </location>
</feature>
<feature type="region of interest" description="Disordered" evidence="11">
    <location>
        <begin position="515"/>
        <end position="539"/>
    </location>
</feature>
<feature type="compositionally biased region" description="Low complexity" evidence="11">
    <location>
        <begin position="624"/>
        <end position="638"/>
    </location>
</feature>
<feature type="compositionally biased region" description="Polar residues" evidence="11">
    <location>
        <begin position="341"/>
        <end position="358"/>
    </location>
</feature>
<dbReference type="GO" id="GO:0051726">
    <property type="term" value="P:regulation of cell cycle"/>
    <property type="evidence" value="ECO:0007669"/>
    <property type="project" value="UniProtKB-ARBA"/>
</dbReference>
<keyword evidence="4" id="KW-0832">Ubl conjugation</keyword>
<feature type="compositionally biased region" description="Basic and acidic residues" evidence="11">
    <location>
        <begin position="136"/>
        <end position="148"/>
    </location>
</feature>
<keyword evidence="2" id="KW-1017">Isopeptide bond</keyword>
<feature type="domain" description="YEATS" evidence="12">
    <location>
        <begin position="189"/>
        <end position="334"/>
    </location>
</feature>
<dbReference type="GO" id="GO:0005634">
    <property type="term" value="C:nucleus"/>
    <property type="evidence" value="ECO:0007669"/>
    <property type="project" value="UniProtKB-SubCell"/>
</dbReference>
<keyword evidence="14" id="KW-1185">Reference proteome</keyword>
<evidence type="ECO:0000259" key="12">
    <source>
        <dbReference type="PROSITE" id="PS51037"/>
    </source>
</evidence>
<dbReference type="PROSITE" id="PS51037">
    <property type="entry name" value="YEATS"/>
    <property type="match status" value="1"/>
</dbReference>
<evidence type="ECO:0000256" key="5">
    <source>
        <dbReference type="ARBA" id="ARBA00023054"/>
    </source>
</evidence>
<dbReference type="InterPro" id="IPR055129">
    <property type="entry name" value="YEATS_dom"/>
</dbReference>
<evidence type="ECO:0000313" key="14">
    <source>
        <dbReference type="Proteomes" id="UP000735302"/>
    </source>
</evidence>
<feature type="region of interest" description="Disordered" evidence="11">
    <location>
        <begin position="684"/>
        <end position="704"/>
    </location>
</feature>
<evidence type="ECO:0000256" key="8">
    <source>
        <dbReference type="ARBA" id="ARBA00065122"/>
    </source>
</evidence>
<dbReference type="PANTHER" id="PTHR23195">
    <property type="entry name" value="YEATS DOMAIN"/>
    <property type="match status" value="1"/>
</dbReference>
<keyword evidence="5" id="KW-0175">Coiled coil</keyword>
<evidence type="ECO:0000256" key="4">
    <source>
        <dbReference type="ARBA" id="ARBA00022843"/>
    </source>
</evidence>
<feature type="region of interest" description="Disordered" evidence="11">
    <location>
        <begin position="624"/>
        <end position="654"/>
    </location>
</feature>
<evidence type="ECO:0000313" key="13">
    <source>
        <dbReference type="EMBL" id="GFO20318.1"/>
    </source>
</evidence>
<comment type="subunit">
    <text evidence="8">Component of the ADA2A-containing complex (ATAC), composed of KAT14, KAT2A, TADA2L, TADA3L, ZZ3, MBIP, WDR5, YEATS2, SGF29 and DR1.</text>
</comment>
<comment type="subcellular location">
    <subcellularLocation>
        <location evidence="1 10">Nucleus</location>
    </subcellularLocation>
</comment>
<keyword evidence="3" id="KW-0597">Phosphoprotein</keyword>
<feature type="compositionally biased region" description="Polar residues" evidence="11">
    <location>
        <begin position="521"/>
        <end position="539"/>
    </location>
</feature>
<dbReference type="Pfam" id="PF03366">
    <property type="entry name" value="YEATS"/>
    <property type="match status" value="1"/>
</dbReference>
<keyword evidence="6 10" id="KW-0539">Nucleus</keyword>
<evidence type="ECO:0000256" key="6">
    <source>
        <dbReference type="ARBA" id="ARBA00023242"/>
    </source>
</evidence>
<dbReference type="FunFam" id="2.60.40.1970:FF:000001">
    <property type="entry name" value="YEATS domain containing 2"/>
    <property type="match status" value="1"/>
</dbReference>
<dbReference type="Proteomes" id="UP000735302">
    <property type="component" value="Unassembled WGS sequence"/>
</dbReference>
<dbReference type="GO" id="GO:0000123">
    <property type="term" value="C:histone acetyltransferase complex"/>
    <property type="evidence" value="ECO:0007669"/>
    <property type="project" value="UniProtKB-ARBA"/>
</dbReference>
<dbReference type="Pfam" id="PF22951">
    <property type="entry name" value="3HBD"/>
    <property type="match status" value="1"/>
</dbReference>
<comment type="function">
    <text evidence="7">Chromatin reader component of the ATAC complex, a complex with histone acetyltransferase activity on histones H3 and H4. YEATS2 specifically recognizes and binds histone H3 crotonylated at 'Lys-27' (H3K27cr). Crotonylation marks active promoters and enhancers and confers resistance to transcriptional repressors.</text>
</comment>
<feature type="region of interest" description="Disordered" evidence="11">
    <location>
        <begin position="116"/>
        <end position="152"/>
    </location>
</feature>
<organism evidence="13 14">
    <name type="scientific">Plakobranchus ocellatus</name>
    <dbReference type="NCBI Taxonomy" id="259542"/>
    <lineage>
        <taxon>Eukaryota</taxon>
        <taxon>Metazoa</taxon>
        <taxon>Spiralia</taxon>
        <taxon>Lophotrochozoa</taxon>
        <taxon>Mollusca</taxon>
        <taxon>Gastropoda</taxon>
        <taxon>Heterobranchia</taxon>
        <taxon>Euthyneura</taxon>
        <taxon>Panpulmonata</taxon>
        <taxon>Sacoglossa</taxon>
        <taxon>Placobranchoidea</taxon>
        <taxon>Plakobranchidae</taxon>
        <taxon>Plakobranchus</taxon>
    </lineage>
</organism>
<evidence type="ECO:0000256" key="9">
    <source>
        <dbReference type="ARBA" id="ARBA00068329"/>
    </source>
</evidence>
<protein>
    <recommendedName>
        <fullName evidence="9">YEATS domain-containing protein 2</fullName>
    </recommendedName>
</protein>
<feature type="region of interest" description="Disordered" evidence="11">
    <location>
        <begin position="330"/>
        <end position="363"/>
    </location>
</feature>
<name>A0AAV4BL72_9GAST</name>
<dbReference type="GO" id="GO:0006355">
    <property type="term" value="P:regulation of DNA-templated transcription"/>
    <property type="evidence" value="ECO:0007669"/>
    <property type="project" value="InterPro"/>
</dbReference>
<comment type="caution">
    <text evidence="13">The sequence shown here is derived from an EMBL/GenBank/DDBJ whole genome shotgun (WGS) entry which is preliminary data.</text>
</comment>
<reference evidence="13 14" key="1">
    <citation type="journal article" date="2021" name="Elife">
        <title>Chloroplast acquisition without the gene transfer in kleptoplastic sea slugs, Plakobranchus ocellatus.</title>
        <authorList>
            <person name="Maeda T."/>
            <person name="Takahashi S."/>
            <person name="Yoshida T."/>
            <person name="Shimamura S."/>
            <person name="Takaki Y."/>
            <person name="Nagai Y."/>
            <person name="Toyoda A."/>
            <person name="Suzuki Y."/>
            <person name="Arimoto A."/>
            <person name="Ishii H."/>
            <person name="Satoh N."/>
            <person name="Nishiyama T."/>
            <person name="Hasebe M."/>
            <person name="Maruyama T."/>
            <person name="Minagawa J."/>
            <person name="Obokata J."/>
            <person name="Shigenobu S."/>
        </authorList>
    </citation>
    <scope>NUCLEOTIDE SEQUENCE [LARGE SCALE GENOMIC DNA]</scope>
</reference>
<accession>A0AAV4BL72</accession>
<feature type="compositionally biased region" description="Basic and acidic residues" evidence="11">
    <location>
        <begin position="1"/>
        <end position="10"/>
    </location>
</feature>
<evidence type="ECO:0000256" key="10">
    <source>
        <dbReference type="PROSITE-ProRule" id="PRU00376"/>
    </source>
</evidence>
<gene>
    <name evidence="13" type="ORF">PoB_004682300</name>
</gene>
<dbReference type="EMBL" id="BLXT01005154">
    <property type="protein sequence ID" value="GFO20318.1"/>
    <property type="molecule type" value="Genomic_DNA"/>
</dbReference>
<feature type="compositionally biased region" description="Low complexity" evidence="11">
    <location>
        <begin position="751"/>
        <end position="779"/>
    </location>
</feature>
<dbReference type="Gene3D" id="2.60.40.1970">
    <property type="entry name" value="YEATS domain"/>
    <property type="match status" value="1"/>
</dbReference>
<dbReference type="InterPro" id="IPR038704">
    <property type="entry name" value="YEAST_sf"/>
</dbReference>
<evidence type="ECO:0000256" key="7">
    <source>
        <dbReference type="ARBA" id="ARBA00060245"/>
    </source>
</evidence>
<evidence type="ECO:0000256" key="2">
    <source>
        <dbReference type="ARBA" id="ARBA00022499"/>
    </source>
</evidence>
<feature type="compositionally biased region" description="Acidic residues" evidence="11">
    <location>
        <begin position="11"/>
        <end position="20"/>
    </location>
</feature>